<keyword evidence="2" id="KW-1185">Reference proteome</keyword>
<organism evidence="1 2">
    <name type="scientific">Micromonospora inyonensis</name>
    <dbReference type="NCBI Taxonomy" id="47866"/>
    <lineage>
        <taxon>Bacteria</taxon>
        <taxon>Bacillati</taxon>
        <taxon>Actinomycetota</taxon>
        <taxon>Actinomycetes</taxon>
        <taxon>Micromonosporales</taxon>
        <taxon>Micromonosporaceae</taxon>
        <taxon>Micromonospora</taxon>
    </lineage>
</organism>
<reference evidence="2" key="1">
    <citation type="submission" date="2016-06" db="EMBL/GenBank/DDBJ databases">
        <authorList>
            <person name="Varghese N."/>
        </authorList>
    </citation>
    <scope>NUCLEOTIDE SEQUENCE [LARGE SCALE GENOMIC DNA]</scope>
    <source>
        <strain evidence="2">DSM 46123</strain>
    </source>
</reference>
<evidence type="ECO:0000313" key="2">
    <source>
        <dbReference type="Proteomes" id="UP000198906"/>
    </source>
</evidence>
<dbReference type="Proteomes" id="UP000198906">
    <property type="component" value="Unassembled WGS sequence"/>
</dbReference>
<dbReference type="EMBL" id="FMHU01000001">
    <property type="protein sequence ID" value="SCL20152.1"/>
    <property type="molecule type" value="Genomic_DNA"/>
</dbReference>
<gene>
    <name evidence="1" type="ORF">GA0074694_2941</name>
</gene>
<accession>A0A1C6RSX2</accession>
<protein>
    <submittedName>
        <fullName evidence="1">Uncharacterized protein</fullName>
    </submittedName>
</protein>
<proteinExistence type="predicted"/>
<dbReference type="RefSeq" id="WP_091458214.1">
    <property type="nucleotide sequence ID" value="NZ_FMHU01000001.1"/>
</dbReference>
<evidence type="ECO:0000313" key="1">
    <source>
        <dbReference type="EMBL" id="SCL20152.1"/>
    </source>
</evidence>
<sequence>MPLVVRIALPRPPAGRRPPRRGPRLTEALITRSHHLSVLPGATARRAAAAPVALPAVVQPPAGPVAAPVVWPASLPGTVERAAT</sequence>
<name>A0A1C6RSX2_9ACTN</name>
<dbReference type="AlphaFoldDB" id="A0A1C6RSX2"/>